<reference evidence="2" key="2">
    <citation type="submission" date="2015-08" db="EMBL/GenBank/DDBJ databases">
        <title>Draft Genome Sequence of a Heterotrophic Facultative Anaerobic Bacterium Ardenticatena maritima Strain 110S.</title>
        <authorList>
            <person name="Kawaichi S."/>
            <person name="Yoshida T."/>
            <person name="Sako Y."/>
            <person name="Nakamura R."/>
        </authorList>
    </citation>
    <scope>NUCLEOTIDE SEQUENCE [LARGE SCALE GENOMIC DNA]</scope>
    <source>
        <strain evidence="2">110S</strain>
    </source>
</reference>
<dbReference type="InParanoid" id="A0A0M8K875"/>
<comment type="caution">
    <text evidence="1">The sequence shown here is derived from an EMBL/GenBank/DDBJ whole genome shotgun (WGS) entry which is preliminary data.</text>
</comment>
<protein>
    <submittedName>
        <fullName evidence="1">Uncharacterized protein</fullName>
    </submittedName>
</protein>
<accession>A0A0M8K875</accession>
<keyword evidence="2" id="KW-1185">Reference proteome</keyword>
<sequence>MWGHYSQNAHAENSKKRPTVVGRFVVQTGLGGAAALAARA</sequence>
<proteinExistence type="predicted"/>
<evidence type="ECO:0000313" key="2">
    <source>
        <dbReference type="Proteomes" id="UP000037784"/>
    </source>
</evidence>
<gene>
    <name evidence="1" type="ORF">ARMA_0689</name>
</gene>
<reference evidence="1 2" key="1">
    <citation type="journal article" date="2015" name="Genome Announc.">
        <title>Draft Genome Sequence of a Heterotrophic Facultative Anaerobic Thermophilic Bacterium, Ardenticatena maritima Strain 110ST.</title>
        <authorList>
            <person name="Kawaichi S."/>
            <person name="Yoshida T."/>
            <person name="Sako Y."/>
            <person name="Nakamura R."/>
        </authorList>
    </citation>
    <scope>NUCLEOTIDE SEQUENCE [LARGE SCALE GENOMIC DNA]</scope>
    <source>
        <strain evidence="1 2">110S</strain>
    </source>
</reference>
<organism evidence="1 2">
    <name type="scientific">Ardenticatena maritima</name>
    <dbReference type="NCBI Taxonomy" id="872965"/>
    <lineage>
        <taxon>Bacteria</taxon>
        <taxon>Bacillati</taxon>
        <taxon>Chloroflexota</taxon>
        <taxon>Ardenticatenia</taxon>
        <taxon>Ardenticatenales</taxon>
        <taxon>Ardenticatenaceae</taxon>
        <taxon>Ardenticatena</taxon>
    </lineage>
</organism>
<name>A0A0M8K875_9CHLR</name>
<dbReference type="Proteomes" id="UP000037784">
    <property type="component" value="Unassembled WGS sequence"/>
</dbReference>
<dbReference type="EMBL" id="BBZA01000038">
    <property type="protein sequence ID" value="GAP62266.1"/>
    <property type="molecule type" value="Genomic_DNA"/>
</dbReference>
<dbReference type="AlphaFoldDB" id="A0A0M8K875"/>
<evidence type="ECO:0000313" key="1">
    <source>
        <dbReference type="EMBL" id="GAP62266.1"/>
    </source>
</evidence>